<sequence length="237" mass="27259">MARFFKRLVDFKRNKNPNPSPRSSPCCSSRTSDTTKSPCGDPRSSSTHSLPVMPLSSRRIDSSARWSKMYDACVCHTEDDITYAQELVSFLELHPYSLRCFVQLRDSAPGGAICTELCQAVRESHCWVLVITPSFLKDPWCCFQMQQALSESPMSNGRVIPVRKQLERKDYPQELRFVFGIDVRQDKENGFQKIKYSILYYLEELCRKEQEHRESAEGDPEHNVDEASKTLDLSENC</sequence>
<feature type="region of interest" description="Disordered" evidence="1">
    <location>
        <begin position="10"/>
        <end position="54"/>
    </location>
</feature>
<dbReference type="OrthoDB" id="9424455at2759"/>
<dbReference type="PROSITE" id="PS50104">
    <property type="entry name" value="TIR"/>
    <property type="match status" value="1"/>
</dbReference>
<dbReference type="GO" id="GO:2000343">
    <property type="term" value="P:positive regulation of chemokine (C-X-C motif) ligand 2 production"/>
    <property type="evidence" value="ECO:0007669"/>
    <property type="project" value="TreeGrafter"/>
</dbReference>
<dbReference type="GO" id="GO:0005886">
    <property type="term" value="C:plasma membrane"/>
    <property type="evidence" value="ECO:0007669"/>
    <property type="project" value="TreeGrafter"/>
</dbReference>
<dbReference type="GO" id="GO:0035662">
    <property type="term" value="F:Toll-like receptor 4 binding"/>
    <property type="evidence" value="ECO:0007669"/>
    <property type="project" value="TreeGrafter"/>
</dbReference>
<dbReference type="PANTHER" id="PTHR22662:SF0">
    <property type="entry name" value="TOLL_INTERLEUKIN-1 RECEPTOR DOMAIN-CONTAINING ADAPTER PROTEIN"/>
    <property type="match status" value="1"/>
</dbReference>
<organism evidence="3 4">
    <name type="scientific">Scyliorhinus torazame</name>
    <name type="common">Cloudy catshark</name>
    <name type="synonym">Catulus torazame</name>
    <dbReference type="NCBI Taxonomy" id="75743"/>
    <lineage>
        <taxon>Eukaryota</taxon>
        <taxon>Metazoa</taxon>
        <taxon>Chordata</taxon>
        <taxon>Craniata</taxon>
        <taxon>Vertebrata</taxon>
        <taxon>Chondrichthyes</taxon>
        <taxon>Elasmobranchii</taxon>
        <taxon>Galeomorphii</taxon>
        <taxon>Galeoidea</taxon>
        <taxon>Carcharhiniformes</taxon>
        <taxon>Scyliorhinidae</taxon>
        <taxon>Scyliorhinus</taxon>
    </lineage>
</organism>
<dbReference type="GO" id="GO:0035663">
    <property type="term" value="F:Toll-like receptor 2 binding"/>
    <property type="evidence" value="ECO:0007669"/>
    <property type="project" value="TreeGrafter"/>
</dbReference>
<dbReference type="InterPro" id="IPR035897">
    <property type="entry name" value="Toll_tir_struct_dom_sf"/>
</dbReference>
<dbReference type="EMBL" id="BFAA01001350">
    <property type="protein sequence ID" value="GCB64132.1"/>
    <property type="molecule type" value="Genomic_DNA"/>
</dbReference>
<dbReference type="SUPFAM" id="SSF52200">
    <property type="entry name" value="Toll/Interleukin receptor TIR domain"/>
    <property type="match status" value="1"/>
</dbReference>
<dbReference type="AlphaFoldDB" id="A0A401NTE8"/>
<proteinExistence type="predicted"/>
<dbReference type="GO" id="GO:0034142">
    <property type="term" value="P:toll-like receptor 4 signaling pathway"/>
    <property type="evidence" value="ECO:0007669"/>
    <property type="project" value="TreeGrafter"/>
</dbReference>
<protein>
    <recommendedName>
        <fullName evidence="2">TIR domain-containing protein</fullName>
    </recommendedName>
</protein>
<gene>
    <name evidence="3" type="ORF">scyTo_0004550</name>
</gene>
<dbReference type="Gene3D" id="3.40.50.10140">
    <property type="entry name" value="Toll/interleukin-1 receptor homology (TIR) domain"/>
    <property type="match status" value="1"/>
</dbReference>
<evidence type="ECO:0000313" key="4">
    <source>
        <dbReference type="Proteomes" id="UP000288216"/>
    </source>
</evidence>
<feature type="compositionally biased region" description="Basic and acidic residues" evidence="1">
    <location>
        <begin position="212"/>
        <end position="229"/>
    </location>
</feature>
<feature type="domain" description="TIR" evidence="2">
    <location>
        <begin position="68"/>
        <end position="202"/>
    </location>
</feature>
<feature type="region of interest" description="Disordered" evidence="1">
    <location>
        <begin position="212"/>
        <end position="237"/>
    </location>
</feature>
<dbReference type="STRING" id="75743.A0A401NTE8"/>
<accession>A0A401NTE8</accession>
<dbReference type="PANTHER" id="PTHR22662">
    <property type="entry name" value="TIRAP"/>
    <property type="match status" value="1"/>
</dbReference>
<keyword evidence="4" id="KW-1185">Reference proteome</keyword>
<dbReference type="GO" id="GO:0043123">
    <property type="term" value="P:positive regulation of canonical NF-kappaB signal transduction"/>
    <property type="evidence" value="ECO:0007669"/>
    <property type="project" value="TreeGrafter"/>
</dbReference>
<dbReference type="SMART" id="SM00255">
    <property type="entry name" value="TIR"/>
    <property type="match status" value="1"/>
</dbReference>
<feature type="compositionally biased region" description="Polar residues" evidence="1">
    <location>
        <begin position="31"/>
        <end position="49"/>
    </location>
</feature>
<evidence type="ECO:0000256" key="1">
    <source>
        <dbReference type="SAM" id="MobiDB-lite"/>
    </source>
</evidence>
<dbReference type="GO" id="GO:0032760">
    <property type="term" value="P:positive regulation of tumor necrosis factor production"/>
    <property type="evidence" value="ECO:0007669"/>
    <property type="project" value="TreeGrafter"/>
</dbReference>
<comment type="caution">
    <text evidence="3">The sequence shown here is derived from an EMBL/GenBank/DDBJ whole genome shotgun (WGS) entry which is preliminary data.</text>
</comment>
<name>A0A401NTE8_SCYTO</name>
<dbReference type="InterPro" id="IPR017279">
    <property type="entry name" value="Tol-interleuk_rcpt_adapt_Tirap"/>
</dbReference>
<feature type="compositionally biased region" description="Low complexity" evidence="1">
    <location>
        <begin position="21"/>
        <end position="30"/>
    </location>
</feature>
<reference evidence="3 4" key="1">
    <citation type="journal article" date="2018" name="Nat. Ecol. Evol.">
        <title>Shark genomes provide insights into elasmobranch evolution and the origin of vertebrates.</title>
        <authorList>
            <person name="Hara Y"/>
            <person name="Yamaguchi K"/>
            <person name="Onimaru K"/>
            <person name="Kadota M"/>
            <person name="Koyanagi M"/>
            <person name="Keeley SD"/>
            <person name="Tatsumi K"/>
            <person name="Tanaka K"/>
            <person name="Motone F"/>
            <person name="Kageyama Y"/>
            <person name="Nozu R"/>
            <person name="Adachi N"/>
            <person name="Nishimura O"/>
            <person name="Nakagawa R"/>
            <person name="Tanegashima C"/>
            <person name="Kiyatake I"/>
            <person name="Matsumoto R"/>
            <person name="Murakumo K"/>
            <person name="Nishida K"/>
            <person name="Terakita A"/>
            <person name="Kuratani S"/>
            <person name="Sato K"/>
            <person name="Hyodo S Kuraku.S."/>
        </authorList>
    </citation>
    <scope>NUCLEOTIDE SEQUENCE [LARGE SCALE GENOMIC DNA]</scope>
</reference>
<dbReference type="InterPro" id="IPR000157">
    <property type="entry name" value="TIR_dom"/>
</dbReference>
<dbReference type="GO" id="GO:0005737">
    <property type="term" value="C:cytoplasm"/>
    <property type="evidence" value="ECO:0007669"/>
    <property type="project" value="TreeGrafter"/>
</dbReference>
<dbReference type="Proteomes" id="UP000288216">
    <property type="component" value="Unassembled WGS sequence"/>
</dbReference>
<dbReference type="OMA" id="MHGWFQK"/>
<evidence type="ECO:0000313" key="3">
    <source>
        <dbReference type="EMBL" id="GCB64132.1"/>
    </source>
</evidence>
<evidence type="ECO:0000259" key="2">
    <source>
        <dbReference type="PROSITE" id="PS50104"/>
    </source>
</evidence>
<dbReference type="Pfam" id="PF13676">
    <property type="entry name" value="TIR_2"/>
    <property type="match status" value="1"/>
</dbReference>